<reference evidence="1" key="1">
    <citation type="submission" date="2022-07" db="EMBL/GenBank/DDBJ databases">
        <title>Phylogenomic reconstructions and comparative analyses of Kickxellomycotina fungi.</title>
        <authorList>
            <person name="Reynolds N.K."/>
            <person name="Stajich J.E."/>
            <person name="Barry K."/>
            <person name="Grigoriev I.V."/>
            <person name="Crous P."/>
            <person name="Smith M.E."/>
        </authorList>
    </citation>
    <scope>NUCLEOTIDE SEQUENCE</scope>
    <source>
        <strain evidence="1">CBS 109366</strain>
    </source>
</reference>
<feature type="non-terminal residue" evidence="1">
    <location>
        <position position="291"/>
    </location>
</feature>
<gene>
    <name evidence="1" type="ORF">IWQ57_006995</name>
</gene>
<comment type="caution">
    <text evidence="1">The sequence shown here is derived from an EMBL/GenBank/DDBJ whole genome shotgun (WGS) entry which is preliminary data.</text>
</comment>
<proteinExistence type="predicted"/>
<keyword evidence="2" id="KW-1185">Reference proteome</keyword>
<evidence type="ECO:0000313" key="2">
    <source>
        <dbReference type="Proteomes" id="UP001140234"/>
    </source>
</evidence>
<accession>A0ACC1JI38</accession>
<evidence type="ECO:0000313" key="1">
    <source>
        <dbReference type="EMBL" id="KAJ2757825.1"/>
    </source>
</evidence>
<dbReference type="Proteomes" id="UP001140234">
    <property type="component" value="Unassembled WGS sequence"/>
</dbReference>
<sequence length="291" mass="31825">CALFLIANTRRIDAGLAGFVLTYALSFSWHMLWLVRNYSSCEFNMNAVERIDQYMHVDQEAPLHATVPPPATWPATGALAIEGLVIEYVPGAPVLQGLTLDVRPGEKIGVVGRTGAGKSTLSLALLRFVEAARGRILLDGLDIAAVGLEDLRRRVTIIPQDPVLFNGTIRFNLDPLGEYPDELIWDALRRTHMTHERSDSQPSSAPASVMDGSDADAASSSSSDRMRGIFGSLDAEIKENGQNLSLGQRQLVALARALVRRSRLIIMDEATASVDFDTDARIQRTIRGPEF</sequence>
<name>A0ACC1JI38_9FUNG</name>
<feature type="non-terminal residue" evidence="1">
    <location>
        <position position="1"/>
    </location>
</feature>
<dbReference type="EMBL" id="JANBUJ010004313">
    <property type="protein sequence ID" value="KAJ2757825.1"/>
    <property type="molecule type" value="Genomic_DNA"/>
</dbReference>
<organism evidence="1 2">
    <name type="scientific">Coemansia nantahalensis</name>
    <dbReference type="NCBI Taxonomy" id="2789366"/>
    <lineage>
        <taxon>Eukaryota</taxon>
        <taxon>Fungi</taxon>
        <taxon>Fungi incertae sedis</taxon>
        <taxon>Zoopagomycota</taxon>
        <taxon>Kickxellomycotina</taxon>
        <taxon>Kickxellomycetes</taxon>
        <taxon>Kickxellales</taxon>
        <taxon>Kickxellaceae</taxon>
        <taxon>Coemansia</taxon>
    </lineage>
</organism>
<protein>
    <submittedName>
        <fullName evidence="1">Uncharacterized protein</fullName>
    </submittedName>
</protein>